<protein>
    <submittedName>
        <fullName evidence="2">Uncharacterized protein</fullName>
    </submittedName>
</protein>
<dbReference type="Proteomes" id="UP000290288">
    <property type="component" value="Unassembled WGS sequence"/>
</dbReference>
<keyword evidence="3" id="KW-1185">Reference proteome</keyword>
<comment type="caution">
    <text evidence="2">The sequence shown here is derived from an EMBL/GenBank/DDBJ whole genome shotgun (WGS) entry which is preliminary data.</text>
</comment>
<feature type="compositionally biased region" description="Low complexity" evidence="1">
    <location>
        <begin position="274"/>
        <end position="284"/>
    </location>
</feature>
<dbReference type="OrthoDB" id="3145912at2759"/>
<dbReference type="AlphaFoldDB" id="A0A4Q2DMH9"/>
<reference evidence="2 3" key="1">
    <citation type="submission" date="2019-01" db="EMBL/GenBank/DDBJ databases">
        <title>Draft genome sequence of Psathyrella aberdarensis IHI B618.</title>
        <authorList>
            <person name="Buettner E."/>
            <person name="Kellner H."/>
        </authorList>
    </citation>
    <scope>NUCLEOTIDE SEQUENCE [LARGE SCALE GENOMIC DNA]</scope>
    <source>
        <strain evidence="2 3">IHI B618</strain>
    </source>
</reference>
<dbReference type="EMBL" id="SDEE01000116">
    <property type="protein sequence ID" value="RXW21219.1"/>
    <property type="molecule type" value="Genomic_DNA"/>
</dbReference>
<proteinExistence type="predicted"/>
<dbReference type="Gene3D" id="3.80.10.10">
    <property type="entry name" value="Ribonuclease Inhibitor"/>
    <property type="match status" value="1"/>
</dbReference>
<sequence length="291" mass="32510">MCSTPAIPFNDLPYELQREGSEMVRLHSTELSPNDHHALINSVILVNRIQPYIYHMVTLGEHDADLFIRTVDSKPPEFFAVHVERLCLSVSVPPAKASRILNVCKGAVDLALWVDFGGKLPPTGAAAYVSSLSLKRLSIEHEHLLSFLSAPRTISPPWYKTLTHLEIVFWKHTASPTIPGLDKLTSLTHLTLGLRHSVIEEPWLSAIVASCPRLQVLVPLADEDDPVEDTFLLGKCWIVPMHYPPSVVENWEASFWGLPDIFTRAQEEIQLKQSSESSKRAPSSEQDAISQ</sequence>
<evidence type="ECO:0000256" key="1">
    <source>
        <dbReference type="SAM" id="MobiDB-lite"/>
    </source>
</evidence>
<feature type="region of interest" description="Disordered" evidence="1">
    <location>
        <begin position="272"/>
        <end position="291"/>
    </location>
</feature>
<dbReference type="STRING" id="2316362.A0A4Q2DMH9"/>
<name>A0A4Q2DMH9_9AGAR</name>
<organism evidence="2 3">
    <name type="scientific">Candolleomyces aberdarensis</name>
    <dbReference type="NCBI Taxonomy" id="2316362"/>
    <lineage>
        <taxon>Eukaryota</taxon>
        <taxon>Fungi</taxon>
        <taxon>Dikarya</taxon>
        <taxon>Basidiomycota</taxon>
        <taxon>Agaricomycotina</taxon>
        <taxon>Agaricomycetes</taxon>
        <taxon>Agaricomycetidae</taxon>
        <taxon>Agaricales</taxon>
        <taxon>Agaricineae</taxon>
        <taxon>Psathyrellaceae</taxon>
        <taxon>Candolleomyces</taxon>
    </lineage>
</organism>
<gene>
    <name evidence="2" type="ORF">EST38_g4633</name>
</gene>
<dbReference type="InterPro" id="IPR032675">
    <property type="entry name" value="LRR_dom_sf"/>
</dbReference>
<accession>A0A4Q2DMH9</accession>
<evidence type="ECO:0000313" key="2">
    <source>
        <dbReference type="EMBL" id="RXW21219.1"/>
    </source>
</evidence>
<evidence type="ECO:0000313" key="3">
    <source>
        <dbReference type="Proteomes" id="UP000290288"/>
    </source>
</evidence>